<dbReference type="Proteomes" id="UP000238823">
    <property type="component" value="Unassembled WGS sequence"/>
</dbReference>
<evidence type="ECO:0000313" key="1">
    <source>
        <dbReference type="EMBL" id="PRQ02029.1"/>
    </source>
</evidence>
<dbReference type="AlphaFoldDB" id="A0A2S9YAA2"/>
<evidence type="ECO:0000313" key="2">
    <source>
        <dbReference type="Proteomes" id="UP000238823"/>
    </source>
</evidence>
<accession>A0A2S9YAA2</accession>
<comment type="caution">
    <text evidence="1">The sequence shown here is derived from an EMBL/GenBank/DDBJ whole genome shotgun (WGS) entry which is preliminary data.</text>
</comment>
<protein>
    <submittedName>
        <fullName evidence="1">Uncharacterized protein</fullName>
    </submittedName>
</protein>
<proteinExistence type="predicted"/>
<dbReference type="RefSeq" id="WP_244923935.1">
    <property type="nucleotide sequence ID" value="NZ_PVNL01000114.1"/>
</dbReference>
<name>A0A2S9YAA2_9BACT</name>
<reference evidence="1 2" key="1">
    <citation type="submission" date="2018-03" db="EMBL/GenBank/DDBJ databases">
        <title>Draft Genome Sequences of the Obligatory Marine Myxobacteria Enhygromyxa salina SWB007.</title>
        <authorList>
            <person name="Poehlein A."/>
            <person name="Moghaddam J.A."/>
            <person name="Harms H."/>
            <person name="Alanjari M."/>
            <person name="Koenig G.M."/>
            <person name="Daniel R."/>
            <person name="Schaeberle T.F."/>
        </authorList>
    </citation>
    <scope>NUCLEOTIDE SEQUENCE [LARGE SCALE GENOMIC DNA]</scope>
    <source>
        <strain evidence="1 2">SWB007</strain>
    </source>
</reference>
<organism evidence="1 2">
    <name type="scientific">Enhygromyxa salina</name>
    <dbReference type="NCBI Taxonomy" id="215803"/>
    <lineage>
        <taxon>Bacteria</taxon>
        <taxon>Pseudomonadati</taxon>
        <taxon>Myxococcota</taxon>
        <taxon>Polyangia</taxon>
        <taxon>Nannocystales</taxon>
        <taxon>Nannocystaceae</taxon>
        <taxon>Enhygromyxa</taxon>
    </lineage>
</organism>
<gene>
    <name evidence="1" type="ORF">ENSA7_56020</name>
</gene>
<dbReference type="EMBL" id="PVNL01000114">
    <property type="protein sequence ID" value="PRQ02029.1"/>
    <property type="molecule type" value="Genomic_DNA"/>
</dbReference>
<sequence length="295" mass="31515">MRGDDYLDLAEAVERGAVGGDGRLEPDGLRAWYTVELRSWAIMLDDLCCQLAADAGSTRKALVLLGAPGELLDAWIEGPMVGSEATSLWCAGRWRDGLRRVALTPGVRALRGDDYLDLAEVVGSVGLAGDGALDPARLRAGYTVERASWVRMVADLLGQVVADAGSIERASTVLAVPLDVLAPWVRWLISRGSLCAADSRWPVAPIGDSPGAMAYLDLAEAVERGAVDGDNAIDPPSVSDSYTVQLDSWKRMEADLLCQVITDAGSSRNAAKVLDVPRSTLGAWSRRARAREAKR</sequence>